<dbReference type="PANTHER" id="PTHR33362:SF5">
    <property type="entry name" value="C4-DICARBOXYLATE TRAP TRANSPORTER LARGE PERMEASE PROTEIN DCTM"/>
    <property type="match status" value="1"/>
</dbReference>
<dbReference type="NCBIfam" id="TIGR00786">
    <property type="entry name" value="dctM"/>
    <property type="match status" value="1"/>
</dbReference>
<feature type="transmembrane region" description="Helical" evidence="7">
    <location>
        <begin position="395"/>
        <end position="419"/>
    </location>
</feature>
<evidence type="ECO:0000256" key="7">
    <source>
        <dbReference type="RuleBase" id="RU369079"/>
    </source>
</evidence>
<comment type="subunit">
    <text evidence="7">The complex comprises the extracytoplasmic solute receptor protein and the two transmembrane proteins.</text>
</comment>
<dbReference type="Pfam" id="PF06808">
    <property type="entry name" value="DctM"/>
    <property type="match status" value="1"/>
</dbReference>
<dbReference type="EMBL" id="CP000749">
    <property type="protein sequence ID" value="ABR69212.1"/>
    <property type="molecule type" value="Genomic_DNA"/>
</dbReference>
<dbReference type="HOGENOM" id="CLU_019824_4_1_6"/>
<feature type="transmembrane region" description="Helical" evidence="7">
    <location>
        <begin position="213"/>
        <end position="233"/>
    </location>
</feature>
<feature type="transmembrane region" description="Helical" evidence="7">
    <location>
        <begin position="46"/>
        <end position="69"/>
    </location>
</feature>
<dbReference type="STRING" id="400668.Mmwyl1_0270"/>
<keyword evidence="7" id="KW-0813">Transport</keyword>
<proteinExistence type="inferred from homology"/>
<keyword evidence="2" id="KW-1003">Cell membrane</keyword>
<feature type="transmembrane region" description="Helical" evidence="7">
    <location>
        <begin position="89"/>
        <end position="122"/>
    </location>
</feature>
<feature type="domain" description="TRAP C4-dicarboxylate transport system permease DctM subunit" evidence="8">
    <location>
        <begin position="9"/>
        <end position="414"/>
    </location>
</feature>
<evidence type="ECO:0000256" key="4">
    <source>
        <dbReference type="ARBA" id="ARBA00022692"/>
    </source>
</evidence>
<feature type="transmembrane region" description="Helical" evidence="7">
    <location>
        <begin position="270"/>
        <end position="291"/>
    </location>
</feature>
<dbReference type="GO" id="GO:0005886">
    <property type="term" value="C:plasma membrane"/>
    <property type="evidence" value="ECO:0007669"/>
    <property type="project" value="UniProtKB-SubCell"/>
</dbReference>
<dbReference type="PIRSF" id="PIRSF006066">
    <property type="entry name" value="HI0050"/>
    <property type="match status" value="1"/>
</dbReference>
<evidence type="ECO:0000256" key="3">
    <source>
        <dbReference type="ARBA" id="ARBA00022519"/>
    </source>
</evidence>
<feature type="transmembrane region" description="Helical" evidence="7">
    <location>
        <begin position="168"/>
        <end position="192"/>
    </location>
</feature>
<keyword evidence="5 7" id="KW-1133">Transmembrane helix</keyword>
<dbReference type="PANTHER" id="PTHR33362">
    <property type="entry name" value="SIALIC ACID TRAP TRANSPORTER PERMEASE PROTEIN SIAT-RELATED"/>
    <property type="match status" value="1"/>
</dbReference>
<comment type="similarity">
    <text evidence="7">Belongs to the TRAP transporter large permease family.</text>
</comment>
<feature type="transmembrane region" description="Helical" evidence="7">
    <location>
        <begin position="134"/>
        <end position="162"/>
    </location>
</feature>
<comment type="function">
    <text evidence="7">Part of the tripartite ATP-independent periplasmic (TRAP) transport system.</text>
</comment>
<evidence type="ECO:0000256" key="2">
    <source>
        <dbReference type="ARBA" id="ARBA00022475"/>
    </source>
</evidence>
<reference evidence="9" key="1">
    <citation type="submission" date="2007-06" db="EMBL/GenBank/DDBJ databases">
        <title>Complete sequence of Marinomonas sp. MWYL1.</title>
        <authorList>
            <consortium name="US DOE Joint Genome Institute"/>
            <person name="Copeland A."/>
            <person name="Lucas S."/>
            <person name="Lapidus A."/>
            <person name="Barry K."/>
            <person name="Glavina del Rio T."/>
            <person name="Dalin E."/>
            <person name="Tice H."/>
            <person name="Pitluck S."/>
            <person name="Kiss H."/>
            <person name="Brettin T."/>
            <person name="Bruce D."/>
            <person name="Detter J.C."/>
            <person name="Han C."/>
            <person name="Schmutz J."/>
            <person name="Larimer F."/>
            <person name="Land M."/>
            <person name="Hauser L."/>
            <person name="Kyrpides N."/>
            <person name="Kim E."/>
            <person name="Johnston A.W.B."/>
            <person name="Todd J.D."/>
            <person name="Rogers R."/>
            <person name="Wexler M."/>
            <person name="Bond P.L."/>
            <person name="Li Y."/>
            <person name="Richardson P."/>
        </authorList>
    </citation>
    <scope>NUCLEOTIDE SEQUENCE [LARGE SCALE GENOMIC DNA]</scope>
    <source>
        <strain evidence="9">MWYL1</strain>
    </source>
</reference>
<sequence length="425" mass="45283">MEFLYVGVALLLALALGIPIYIVLGLLAAVMFYIEGTPLMALAQIYVDHLDSITLLAIPFFIISATFMQRGGIAQALVDWANAWVGRFTGGLGIVCVTATTIFAAISGSSVATAVAMGLIMVPAMLNQKYDRSFAVGLVGASGTLGILIPPSLAFIVFAIIAEESVPRLFLAGVIPGLIQAALFIAYSVWIAKRRNYPRQPSLPKDEFIAVNIRALPAIAVPVVILGGIYSGIVTVSESAGIAALVSIIVSVLVYKGCGMKDIIPIIGDSMKSTISIVMIIITALAFGHWLTKSGAPQNLADWVISLNLATWQFLIVINILFLVLGTFLEVFAIMLITLPILLPLLAPMGIDPIHFAVLMVINMELALLTPPIGLNIFVLSSITKTPVAETIKGVLPFMVILLILLIAVTYIPSLSLWLPTLIYG</sequence>
<keyword evidence="3 7" id="KW-0997">Cell inner membrane</keyword>
<dbReference type="GO" id="GO:0022857">
    <property type="term" value="F:transmembrane transporter activity"/>
    <property type="evidence" value="ECO:0007669"/>
    <property type="project" value="UniProtKB-UniRule"/>
</dbReference>
<feature type="transmembrane region" description="Helical" evidence="7">
    <location>
        <begin position="239"/>
        <end position="258"/>
    </location>
</feature>
<feature type="transmembrane region" description="Helical" evidence="7">
    <location>
        <begin position="357"/>
        <end position="383"/>
    </location>
</feature>
<dbReference type="AlphaFoldDB" id="A6VRY3"/>
<name>A6VRY3_MARMS</name>
<dbReference type="InterPro" id="IPR004681">
    <property type="entry name" value="TRAP_DctM"/>
</dbReference>
<evidence type="ECO:0000256" key="1">
    <source>
        <dbReference type="ARBA" id="ARBA00004429"/>
    </source>
</evidence>
<organism evidence="9">
    <name type="scientific">Marinomonas sp. (strain MWYL1)</name>
    <dbReference type="NCBI Taxonomy" id="400668"/>
    <lineage>
        <taxon>Bacteria</taxon>
        <taxon>Pseudomonadati</taxon>
        <taxon>Pseudomonadota</taxon>
        <taxon>Gammaproteobacteria</taxon>
        <taxon>Oceanospirillales</taxon>
        <taxon>Oceanospirillaceae</taxon>
        <taxon>Marinomonas</taxon>
    </lineage>
</organism>
<evidence type="ECO:0000256" key="5">
    <source>
        <dbReference type="ARBA" id="ARBA00022989"/>
    </source>
</evidence>
<dbReference type="eggNOG" id="COG1593">
    <property type="taxonomic scope" value="Bacteria"/>
</dbReference>
<keyword evidence="4 7" id="KW-0812">Transmembrane</keyword>
<keyword evidence="6 7" id="KW-0472">Membrane</keyword>
<dbReference type="KEGG" id="mmw:Mmwyl1_0270"/>
<feature type="transmembrane region" description="Helical" evidence="7">
    <location>
        <begin position="303"/>
        <end position="324"/>
    </location>
</feature>
<comment type="subcellular location">
    <subcellularLocation>
        <location evidence="1 7">Cell inner membrane</location>
        <topology evidence="1 7">Multi-pass membrane protein</topology>
    </subcellularLocation>
</comment>
<dbReference type="OrthoDB" id="9796052at2"/>
<accession>A6VRY3</accession>
<protein>
    <recommendedName>
        <fullName evidence="7">TRAP transporter large permease protein</fullName>
    </recommendedName>
</protein>
<gene>
    <name evidence="9" type="ordered locus">Mmwyl1_0270</name>
</gene>
<dbReference type="InterPro" id="IPR010656">
    <property type="entry name" value="DctM"/>
</dbReference>
<feature type="transmembrane region" description="Helical" evidence="7">
    <location>
        <begin position="6"/>
        <end position="34"/>
    </location>
</feature>
<evidence type="ECO:0000313" key="9">
    <source>
        <dbReference type="EMBL" id="ABR69212.1"/>
    </source>
</evidence>
<evidence type="ECO:0000259" key="8">
    <source>
        <dbReference type="Pfam" id="PF06808"/>
    </source>
</evidence>
<feature type="transmembrane region" description="Helical" evidence="7">
    <location>
        <begin position="331"/>
        <end position="351"/>
    </location>
</feature>
<evidence type="ECO:0000256" key="6">
    <source>
        <dbReference type="ARBA" id="ARBA00023136"/>
    </source>
</evidence>